<name>X1EUG6_9ZZZZ</name>
<dbReference type="EMBL" id="BARU01001793">
    <property type="protein sequence ID" value="GAH20819.1"/>
    <property type="molecule type" value="Genomic_DNA"/>
</dbReference>
<protein>
    <recommendedName>
        <fullName evidence="2">HTH cro/C1-type domain-containing protein</fullName>
    </recommendedName>
</protein>
<organism evidence="1">
    <name type="scientific">marine sediment metagenome</name>
    <dbReference type="NCBI Taxonomy" id="412755"/>
    <lineage>
        <taxon>unclassified sequences</taxon>
        <taxon>metagenomes</taxon>
        <taxon>ecological metagenomes</taxon>
    </lineage>
</organism>
<reference evidence="1" key="1">
    <citation type="journal article" date="2014" name="Front. Microbiol.">
        <title>High frequency of phylogenetically diverse reductive dehalogenase-homologous genes in deep subseafloor sedimentary metagenomes.</title>
        <authorList>
            <person name="Kawai M."/>
            <person name="Futagami T."/>
            <person name="Toyoda A."/>
            <person name="Takaki Y."/>
            <person name="Nishi S."/>
            <person name="Hori S."/>
            <person name="Arai W."/>
            <person name="Tsubouchi T."/>
            <person name="Morono Y."/>
            <person name="Uchiyama I."/>
            <person name="Ito T."/>
            <person name="Fujiyama A."/>
            <person name="Inagaki F."/>
            <person name="Takami H."/>
        </authorList>
    </citation>
    <scope>NUCLEOTIDE SEQUENCE</scope>
    <source>
        <strain evidence="1">Expedition CK06-06</strain>
    </source>
</reference>
<gene>
    <name evidence="1" type="ORF">S03H2_04506</name>
</gene>
<evidence type="ECO:0008006" key="2">
    <source>
        <dbReference type="Google" id="ProtNLM"/>
    </source>
</evidence>
<proteinExistence type="predicted"/>
<comment type="caution">
    <text evidence="1">The sequence shown here is derived from an EMBL/GenBank/DDBJ whole genome shotgun (WGS) entry which is preliminary data.</text>
</comment>
<accession>X1EUG6</accession>
<dbReference type="AlphaFoldDB" id="X1EUG6"/>
<evidence type="ECO:0000313" key="1">
    <source>
        <dbReference type="EMBL" id="GAH20819.1"/>
    </source>
</evidence>
<sequence>MALLIGVSQVHISQFETGGLISSEIQTKKITEILDIGPGTLNKELHQFYEARKKELKKRIEEG</sequence>